<proteinExistence type="predicted"/>
<evidence type="ECO:0000313" key="2">
    <source>
        <dbReference type="EMBL" id="UQC74072.1"/>
    </source>
</evidence>
<name>A0A9Q8SCM4_9PEZI</name>
<keyword evidence="3" id="KW-1185">Reference proteome</keyword>
<dbReference type="KEGG" id="clup:CLUP02_00719"/>
<dbReference type="RefSeq" id="XP_049135723.1">
    <property type="nucleotide sequence ID" value="XM_049279766.1"/>
</dbReference>
<dbReference type="Proteomes" id="UP000830671">
    <property type="component" value="Chromosome 1"/>
</dbReference>
<dbReference type="GeneID" id="73334776"/>
<dbReference type="EMBL" id="CP019471">
    <property type="protein sequence ID" value="UQC74072.1"/>
    <property type="molecule type" value="Genomic_DNA"/>
</dbReference>
<accession>A0A9Q8SCM4</accession>
<sequence>MTGNFFFFWPGSKLPDSPIQPGIEGSHSAWGLRVNLANDSGAGSQCLRVPDPPGDESRRPQVPACMHASVPDPLPPLRTSPYPSEPRCLRRQPDVRIESLTIADSSTRHMFLPKFIMAFVFPRVLGAAIMLFRNNQVLHD</sequence>
<dbReference type="AlphaFoldDB" id="A0A9Q8SCM4"/>
<evidence type="ECO:0000313" key="3">
    <source>
        <dbReference type="Proteomes" id="UP000830671"/>
    </source>
</evidence>
<evidence type="ECO:0000256" key="1">
    <source>
        <dbReference type="SAM" id="MobiDB-lite"/>
    </source>
</evidence>
<reference evidence="2" key="1">
    <citation type="journal article" date="2021" name="Mol. Plant Microbe Interact.">
        <title>Complete Genome Sequence of the Plant-Pathogenic Fungus Colletotrichum lupini.</title>
        <authorList>
            <person name="Baroncelli R."/>
            <person name="Pensec F."/>
            <person name="Da Lio D."/>
            <person name="Boufleur T."/>
            <person name="Vicente I."/>
            <person name="Sarrocco S."/>
            <person name="Picot A."/>
            <person name="Baraldi E."/>
            <person name="Sukno S."/>
            <person name="Thon M."/>
            <person name="Le Floch G."/>
        </authorList>
    </citation>
    <scope>NUCLEOTIDE SEQUENCE</scope>
    <source>
        <strain evidence="2">IMI 504893</strain>
    </source>
</reference>
<gene>
    <name evidence="2" type="ORF">CLUP02_00719</name>
</gene>
<organism evidence="2 3">
    <name type="scientific">Colletotrichum lupini</name>
    <dbReference type="NCBI Taxonomy" id="145971"/>
    <lineage>
        <taxon>Eukaryota</taxon>
        <taxon>Fungi</taxon>
        <taxon>Dikarya</taxon>
        <taxon>Ascomycota</taxon>
        <taxon>Pezizomycotina</taxon>
        <taxon>Sordariomycetes</taxon>
        <taxon>Hypocreomycetidae</taxon>
        <taxon>Glomerellales</taxon>
        <taxon>Glomerellaceae</taxon>
        <taxon>Colletotrichum</taxon>
        <taxon>Colletotrichum acutatum species complex</taxon>
    </lineage>
</organism>
<feature type="region of interest" description="Disordered" evidence="1">
    <location>
        <begin position="67"/>
        <end position="88"/>
    </location>
</feature>
<protein>
    <submittedName>
        <fullName evidence="2">Uncharacterized protein</fullName>
    </submittedName>
</protein>